<accession>A0A7T8H081</accession>
<organism evidence="1 2">
    <name type="scientific">Caligus rogercresseyi</name>
    <name type="common">Sea louse</name>
    <dbReference type="NCBI Taxonomy" id="217165"/>
    <lineage>
        <taxon>Eukaryota</taxon>
        <taxon>Metazoa</taxon>
        <taxon>Ecdysozoa</taxon>
        <taxon>Arthropoda</taxon>
        <taxon>Crustacea</taxon>
        <taxon>Multicrustacea</taxon>
        <taxon>Hexanauplia</taxon>
        <taxon>Copepoda</taxon>
        <taxon>Siphonostomatoida</taxon>
        <taxon>Caligidae</taxon>
        <taxon>Caligus</taxon>
    </lineage>
</organism>
<name>A0A7T8H081_CALRO</name>
<evidence type="ECO:0000313" key="2">
    <source>
        <dbReference type="Proteomes" id="UP000595437"/>
    </source>
</evidence>
<evidence type="ECO:0000313" key="1">
    <source>
        <dbReference type="EMBL" id="QQP41114.1"/>
    </source>
</evidence>
<feature type="non-terminal residue" evidence="1">
    <location>
        <position position="1"/>
    </location>
</feature>
<dbReference type="OrthoDB" id="10511456at2759"/>
<reference evidence="2" key="1">
    <citation type="submission" date="2021-01" db="EMBL/GenBank/DDBJ databases">
        <title>Caligus Genome Assembly.</title>
        <authorList>
            <person name="Gallardo-Escarate C."/>
        </authorList>
    </citation>
    <scope>NUCLEOTIDE SEQUENCE [LARGE SCALE GENOMIC DNA]</scope>
</reference>
<dbReference type="EMBL" id="CP045899">
    <property type="protein sequence ID" value="QQP41114.1"/>
    <property type="molecule type" value="Genomic_DNA"/>
</dbReference>
<keyword evidence="2" id="KW-1185">Reference proteome</keyword>
<proteinExistence type="predicted"/>
<gene>
    <name evidence="1" type="ORF">FKW44_015380</name>
</gene>
<dbReference type="Proteomes" id="UP000595437">
    <property type="component" value="Chromosome 10"/>
</dbReference>
<protein>
    <submittedName>
        <fullName evidence="1">Uncharacterized protein</fullName>
    </submittedName>
</protein>
<sequence length="54" mass="6387">KSFAVPQWHTRHVQHGRNNGCLNCKLIIMGESISYADVRCPQCRDDQEQRRLKY</sequence>
<dbReference type="AlphaFoldDB" id="A0A7T8H081"/>
<feature type="non-terminal residue" evidence="1">
    <location>
        <position position="54"/>
    </location>
</feature>